<evidence type="ECO:0000313" key="14">
    <source>
        <dbReference type="Proteomes" id="UP000662939"/>
    </source>
</evidence>
<dbReference type="PANTHER" id="PTHR10314">
    <property type="entry name" value="CYSTATHIONINE BETA-SYNTHASE"/>
    <property type="match status" value="1"/>
</dbReference>
<dbReference type="FunFam" id="3.40.50.1100:FF:000003">
    <property type="entry name" value="Cystathionine beta-synthase"/>
    <property type="match status" value="1"/>
</dbReference>
<evidence type="ECO:0000256" key="10">
    <source>
        <dbReference type="NCBIfam" id="TIGR01137"/>
    </source>
</evidence>
<dbReference type="InterPro" id="IPR001216">
    <property type="entry name" value="P-phosphate_BS"/>
</dbReference>
<dbReference type="PROSITE" id="PS51371">
    <property type="entry name" value="CBS"/>
    <property type="match status" value="1"/>
</dbReference>
<evidence type="ECO:0000256" key="1">
    <source>
        <dbReference type="ARBA" id="ARBA00001933"/>
    </source>
</evidence>
<dbReference type="NCBIfam" id="TIGR01137">
    <property type="entry name" value="cysta_beta"/>
    <property type="match status" value="1"/>
</dbReference>
<dbReference type="PROSITE" id="PS00901">
    <property type="entry name" value="CYS_SYNTHASE"/>
    <property type="match status" value="1"/>
</dbReference>
<dbReference type="GO" id="GO:0016765">
    <property type="term" value="F:transferase activity, transferring alkyl or aryl (other than methyl) groups"/>
    <property type="evidence" value="ECO:0007669"/>
    <property type="project" value="UniProtKB-ARBA"/>
</dbReference>
<feature type="domain" description="CBS" evidence="12">
    <location>
        <begin position="336"/>
        <end position="397"/>
    </location>
</feature>
<dbReference type="InterPro" id="IPR001926">
    <property type="entry name" value="TrpB-like_PALP"/>
</dbReference>
<dbReference type="CDD" id="cd01561">
    <property type="entry name" value="CBS_like"/>
    <property type="match status" value="1"/>
</dbReference>
<dbReference type="InterPro" id="IPR005857">
    <property type="entry name" value="Cysta_beta_synth"/>
</dbReference>
<dbReference type="RefSeq" id="WP_213170679.1">
    <property type="nucleotide sequence ID" value="NZ_CP070496.1"/>
</dbReference>
<keyword evidence="14" id="KW-1185">Reference proteome</keyword>
<dbReference type="CDD" id="cd04608">
    <property type="entry name" value="CBS_pair_CBS"/>
    <property type="match status" value="1"/>
</dbReference>
<dbReference type="GO" id="GO:0019343">
    <property type="term" value="P:cysteine biosynthetic process via cystathionine"/>
    <property type="evidence" value="ECO:0007669"/>
    <property type="project" value="InterPro"/>
</dbReference>
<dbReference type="InterPro" id="IPR036052">
    <property type="entry name" value="TrpB-like_PALP_sf"/>
</dbReference>
<evidence type="ECO:0000256" key="8">
    <source>
        <dbReference type="ARBA" id="ARBA00026192"/>
    </source>
</evidence>
<dbReference type="Pfam" id="PF00571">
    <property type="entry name" value="CBS"/>
    <property type="match status" value="2"/>
</dbReference>
<evidence type="ECO:0000256" key="11">
    <source>
        <dbReference type="PROSITE-ProRule" id="PRU00703"/>
    </source>
</evidence>
<dbReference type="InterPro" id="IPR046353">
    <property type="entry name" value="CBS_C"/>
</dbReference>
<sequence length="455" mass="48280">MHYYDSVLDLIGNTPLVRLNSVTEGIAATVLVKVEYVNPGGSVKDRIAKRIVEAGEKSGQLKPGGTIVEPTSGNTGIGLAMVAQQRGYRCVFVCPDKVAEDKRNVLKAYGAEVVVCPTAVDPEDERSYYRVSDRLAEEIEGGWKPNQYSHPANPASHYADTGPELWRQTDGELTHFVAGVGTGGTISGTGTYLKEASDGRVKIIGADPEGSVYSGGTGRPYLVEGVGEDFWPDNYDRNVCDEIIEVTDAESFHMTRRLAREEGLLVGGSAGMAVVAGLKAAKNATADDTFVVLLPDGGRGYLSKIFNDKWMTEFGFLSAGDSATTVGSVLAAKSSDIPELVHVHPTDTVREAINILREYGVSQMPVLKAEPPVVMGEVAGAVAERELMDALFNGKASLHDPVEKHIGSSLATIGSGTTVADAVALLADKDAALVLAEGKPVGVLTRQDLLAYVEN</sequence>
<dbReference type="InterPro" id="IPR000644">
    <property type="entry name" value="CBS_dom"/>
</dbReference>
<accession>A0A895XMC0</accession>
<gene>
    <name evidence="13" type="ORF">JQS30_13010</name>
</gene>
<evidence type="ECO:0000256" key="5">
    <source>
        <dbReference type="ARBA" id="ARBA00022898"/>
    </source>
</evidence>
<dbReference type="EC" id="4.2.1.22" evidence="4 10"/>
<evidence type="ECO:0000256" key="7">
    <source>
        <dbReference type="ARBA" id="ARBA00023239"/>
    </source>
</evidence>
<dbReference type="InterPro" id="IPR050214">
    <property type="entry name" value="Cys_Synth/Cystath_Beta-Synth"/>
</dbReference>
<dbReference type="Gene3D" id="3.10.580.10">
    <property type="entry name" value="CBS-domain"/>
    <property type="match status" value="1"/>
</dbReference>
<dbReference type="GO" id="GO:0004122">
    <property type="term" value="F:cystathionine beta-synthase activity"/>
    <property type="evidence" value="ECO:0007669"/>
    <property type="project" value="UniProtKB-UniRule"/>
</dbReference>
<evidence type="ECO:0000256" key="4">
    <source>
        <dbReference type="ARBA" id="ARBA00012041"/>
    </source>
</evidence>
<dbReference type="UniPathway" id="UPA00136">
    <property type="reaction ID" value="UER00201"/>
</dbReference>
<comment type="similarity">
    <text evidence="3">Belongs to the cysteine synthase/cystathionine beta-synthase family.</text>
</comment>
<comment type="pathway">
    <text evidence="2">Amino-acid biosynthesis; L-cysteine biosynthesis; L-cysteine from L-homocysteine and L-serine: step 1/2.</text>
</comment>
<dbReference type="SUPFAM" id="SSF53686">
    <property type="entry name" value="Tryptophan synthase beta subunit-like PLP-dependent enzymes"/>
    <property type="match status" value="1"/>
</dbReference>
<organism evidence="13 14">
    <name type="scientific">Natronoglycomyces albus</name>
    <dbReference type="NCBI Taxonomy" id="2811108"/>
    <lineage>
        <taxon>Bacteria</taxon>
        <taxon>Bacillati</taxon>
        <taxon>Actinomycetota</taxon>
        <taxon>Actinomycetes</taxon>
        <taxon>Glycomycetales</taxon>
        <taxon>Glycomycetaceae</taxon>
        <taxon>Natronoglycomyces</taxon>
    </lineage>
</organism>
<keyword evidence="6 11" id="KW-0129">CBS domain</keyword>
<evidence type="ECO:0000256" key="3">
    <source>
        <dbReference type="ARBA" id="ARBA00007103"/>
    </source>
</evidence>
<dbReference type="Pfam" id="PF00291">
    <property type="entry name" value="PALP"/>
    <property type="match status" value="1"/>
</dbReference>
<name>A0A895XMC0_9ACTN</name>
<dbReference type="Proteomes" id="UP000662939">
    <property type="component" value="Chromosome"/>
</dbReference>
<comment type="cofactor">
    <cofactor evidence="1">
        <name>pyridoxal 5'-phosphate</name>
        <dbReference type="ChEBI" id="CHEBI:597326"/>
    </cofactor>
</comment>
<proteinExistence type="inferred from homology"/>
<dbReference type="InterPro" id="IPR046342">
    <property type="entry name" value="CBS_dom_sf"/>
</dbReference>
<evidence type="ECO:0000256" key="6">
    <source>
        <dbReference type="ARBA" id="ARBA00023122"/>
    </source>
</evidence>
<evidence type="ECO:0000313" key="13">
    <source>
        <dbReference type="EMBL" id="QSB04683.1"/>
    </source>
</evidence>
<dbReference type="GO" id="GO:0005737">
    <property type="term" value="C:cytoplasm"/>
    <property type="evidence" value="ECO:0007669"/>
    <property type="project" value="InterPro"/>
</dbReference>
<keyword evidence="7 13" id="KW-0456">Lyase</keyword>
<dbReference type="FunFam" id="3.40.50.1100:FF:000118">
    <property type="entry name" value="Related to CYS4-cystathionine beta-synthase"/>
    <property type="match status" value="1"/>
</dbReference>
<comment type="catalytic activity">
    <reaction evidence="9">
        <text>L-homocysteine + L-serine = L,L-cystathionine + H2O</text>
        <dbReference type="Rhea" id="RHEA:10112"/>
        <dbReference type="ChEBI" id="CHEBI:15377"/>
        <dbReference type="ChEBI" id="CHEBI:33384"/>
        <dbReference type="ChEBI" id="CHEBI:58161"/>
        <dbReference type="ChEBI" id="CHEBI:58199"/>
        <dbReference type="EC" id="4.2.1.22"/>
    </reaction>
</comment>
<keyword evidence="5" id="KW-0663">Pyridoxal phosphate</keyword>
<dbReference type="GO" id="GO:0006535">
    <property type="term" value="P:cysteine biosynthetic process from serine"/>
    <property type="evidence" value="ECO:0007669"/>
    <property type="project" value="InterPro"/>
</dbReference>
<protein>
    <recommendedName>
        <fullName evidence="8 10">Cystathionine beta-synthase</fullName>
        <ecNumber evidence="4 10">4.2.1.22</ecNumber>
    </recommendedName>
</protein>
<reference evidence="13" key="1">
    <citation type="submission" date="2021-02" db="EMBL/GenBank/DDBJ databases">
        <title>Natronoglycomyces albus gen. nov., sp. nov, a haloalkaliphilic actinobacterium from a soda solonchak soil.</title>
        <authorList>
            <person name="Sorokin D.Y."/>
            <person name="Khijniak T.V."/>
            <person name="Zakharycheva A.P."/>
            <person name="Boueva O.V."/>
            <person name="Ariskina E.V."/>
            <person name="Hahnke R.L."/>
            <person name="Bunk B."/>
            <person name="Sproer C."/>
            <person name="Schumann P."/>
            <person name="Evtushenko L.I."/>
            <person name="Kublanov I.V."/>
        </authorList>
    </citation>
    <scope>NUCLEOTIDE SEQUENCE</scope>
    <source>
        <strain evidence="13">DSM 106290</strain>
    </source>
</reference>
<evidence type="ECO:0000256" key="9">
    <source>
        <dbReference type="ARBA" id="ARBA00047490"/>
    </source>
</evidence>
<dbReference type="SMART" id="SM00116">
    <property type="entry name" value="CBS"/>
    <property type="match status" value="2"/>
</dbReference>
<evidence type="ECO:0000259" key="12">
    <source>
        <dbReference type="PROSITE" id="PS51371"/>
    </source>
</evidence>
<dbReference type="SUPFAM" id="SSF54631">
    <property type="entry name" value="CBS-domain pair"/>
    <property type="match status" value="1"/>
</dbReference>
<dbReference type="Gene3D" id="3.40.50.1100">
    <property type="match status" value="2"/>
</dbReference>
<dbReference type="KEGG" id="nav:JQS30_13010"/>
<dbReference type="EMBL" id="CP070496">
    <property type="protein sequence ID" value="QSB04683.1"/>
    <property type="molecule type" value="Genomic_DNA"/>
</dbReference>
<evidence type="ECO:0000256" key="2">
    <source>
        <dbReference type="ARBA" id="ARBA00005003"/>
    </source>
</evidence>
<dbReference type="AlphaFoldDB" id="A0A895XMC0"/>